<protein>
    <submittedName>
        <fullName evidence="2">Uncharacterized protein</fullName>
    </submittedName>
</protein>
<evidence type="ECO:0000313" key="3">
    <source>
        <dbReference type="Proteomes" id="UP000242715"/>
    </source>
</evidence>
<keyword evidence="3" id="KW-1185">Reference proteome</keyword>
<proteinExistence type="predicted"/>
<evidence type="ECO:0000313" key="2">
    <source>
        <dbReference type="EMBL" id="GAU28819.1"/>
    </source>
</evidence>
<evidence type="ECO:0000256" key="1">
    <source>
        <dbReference type="SAM" id="MobiDB-lite"/>
    </source>
</evidence>
<feature type="region of interest" description="Disordered" evidence="1">
    <location>
        <begin position="1"/>
        <end position="21"/>
    </location>
</feature>
<dbReference type="EMBL" id="DF973381">
    <property type="protein sequence ID" value="GAU28819.1"/>
    <property type="molecule type" value="Genomic_DNA"/>
</dbReference>
<reference evidence="3" key="1">
    <citation type="journal article" date="2017" name="Front. Plant Sci.">
        <title>Climate Clever Clovers: New Paradigm to Reduce the Environmental Footprint of Ruminants by Breeding Low Methanogenic Forages Utilizing Haplotype Variation.</title>
        <authorList>
            <person name="Kaur P."/>
            <person name="Appels R."/>
            <person name="Bayer P.E."/>
            <person name="Keeble-Gagnere G."/>
            <person name="Wang J."/>
            <person name="Hirakawa H."/>
            <person name="Shirasawa K."/>
            <person name="Vercoe P."/>
            <person name="Stefanova K."/>
            <person name="Durmic Z."/>
            <person name="Nichols P."/>
            <person name="Revell C."/>
            <person name="Isobe S.N."/>
            <person name="Edwards D."/>
            <person name="Erskine W."/>
        </authorList>
    </citation>
    <scope>NUCLEOTIDE SEQUENCE [LARGE SCALE GENOMIC DNA]</scope>
    <source>
        <strain evidence="3">cv. Daliak</strain>
    </source>
</reference>
<gene>
    <name evidence="2" type="ORF">TSUD_21560</name>
</gene>
<dbReference type="AlphaFoldDB" id="A0A2Z6NAY0"/>
<sequence>MTGGITSAADRGDQITTSSVPFEPRNCFYRDRNLLVHNRNDVFQNRASLCCVDWTVIKYSSFRTPAVQADASPLSVVLAAVAHHARQ</sequence>
<name>A0A2Z6NAY0_TRISU</name>
<organism evidence="2 3">
    <name type="scientific">Trifolium subterraneum</name>
    <name type="common">Subterranean clover</name>
    <dbReference type="NCBI Taxonomy" id="3900"/>
    <lineage>
        <taxon>Eukaryota</taxon>
        <taxon>Viridiplantae</taxon>
        <taxon>Streptophyta</taxon>
        <taxon>Embryophyta</taxon>
        <taxon>Tracheophyta</taxon>
        <taxon>Spermatophyta</taxon>
        <taxon>Magnoliopsida</taxon>
        <taxon>eudicotyledons</taxon>
        <taxon>Gunneridae</taxon>
        <taxon>Pentapetalae</taxon>
        <taxon>rosids</taxon>
        <taxon>fabids</taxon>
        <taxon>Fabales</taxon>
        <taxon>Fabaceae</taxon>
        <taxon>Papilionoideae</taxon>
        <taxon>50 kb inversion clade</taxon>
        <taxon>NPAAA clade</taxon>
        <taxon>Hologalegina</taxon>
        <taxon>IRL clade</taxon>
        <taxon>Trifolieae</taxon>
        <taxon>Trifolium</taxon>
    </lineage>
</organism>
<accession>A0A2Z6NAY0</accession>
<dbReference type="Proteomes" id="UP000242715">
    <property type="component" value="Unassembled WGS sequence"/>
</dbReference>